<feature type="domain" description="CCHC-type" evidence="3">
    <location>
        <begin position="1355"/>
        <end position="1370"/>
    </location>
</feature>
<organism evidence="4 5">
    <name type="scientific">Euplotes crassus</name>
    <dbReference type="NCBI Taxonomy" id="5936"/>
    <lineage>
        <taxon>Eukaryota</taxon>
        <taxon>Sar</taxon>
        <taxon>Alveolata</taxon>
        <taxon>Ciliophora</taxon>
        <taxon>Intramacronucleata</taxon>
        <taxon>Spirotrichea</taxon>
        <taxon>Hypotrichia</taxon>
        <taxon>Euplotida</taxon>
        <taxon>Euplotidae</taxon>
        <taxon>Moneuplotes</taxon>
    </lineage>
</organism>
<dbReference type="GO" id="GO:0042393">
    <property type="term" value="F:histone binding"/>
    <property type="evidence" value="ECO:0007669"/>
    <property type="project" value="TreeGrafter"/>
</dbReference>
<keyword evidence="1" id="KW-0863">Zinc-finger</keyword>
<dbReference type="GO" id="GO:0031491">
    <property type="term" value="F:nucleosome binding"/>
    <property type="evidence" value="ECO:0007669"/>
    <property type="project" value="TreeGrafter"/>
</dbReference>
<feature type="compositionally biased region" description="Basic residues" evidence="2">
    <location>
        <begin position="1376"/>
        <end position="1393"/>
    </location>
</feature>
<evidence type="ECO:0000313" key="5">
    <source>
        <dbReference type="Proteomes" id="UP001295684"/>
    </source>
</evidence>
<evidence type="ECO:0000313" key="4">
    <source>
        <dbReference type="EMBL" id="CAI2361702.1"/>
    </source>
</evidence>
<dbReference type="InterPro" id="IPR023319">
    <property type="entry name" value="Tex-like_HTH_dom_sf"/>
</dbReference>
<feature type="compositionally biased region" description="Pro residues" evidence="2">
    <location>
        <begin position="1057"/>
        <end position="1066"/>
    </location>
</feature>
<gene>
    <name evidence="4" type="ORF">ECRASSUSDP1_LOCUS3014</name>
</gene>
<reference evidence="4" key="1">
    <citation type="submission" date="2023-07" db="EMBL/GenBank/DDBJ databases">
        <authorList>
            <consortium name="AG Swart"/>
            <person name="Singh M."/>
            <person name="Singh A."/>
            <person name="Seah K."/>
            <person name="Emmerich C."/>
        </authorList>
    </citation>
    <scope>NUCLEOTIDE SEQUENCE</scope>
    <source>
        <strain evidence="4">DP1</strain>
    </source>
</reference>
<dbReference type="PROSITE" id="PS50158">
    <property type="entry name" value="ZF_CCHC"/>
    <property type="match status" value="1"/>
</dbReference>
<dbReference type="SMART" id="SM00343">
    <property type="entry name" value="ZnF_C2HC"/>
    <property type="match status" value="1"/>
</dbReference>
<dbReference type="Gene3D" id="1.10.3500.10">
    <property type="entry name" value="Tex N-terminal region-like"/>
    <property type="match status" value="1"/>
</dbReference>
<dbReference type="PANTHER" id="PTHR10145">
    <property type="entry name" value="TRANSCRIPTION ELONGATION FACTOR SPT6"/>
    <property type="match status" value="1"/>
</dbReference>
<dbReference type="InterPro" id="IPR023323">
    <property type="entry name" value="Tex-like_dom_sf"/>
</dbReference>
<proteinExistence type="predicted"/>
<comment type="caution">
    <text evidence="4">The sequence shown here is derived from an EMBL/GenBank/DDBJ whole genome shotgun (WGS) entry which is preliminary data.</text>
</comment>
<keyword evidence="1" id="KW-0479">Metal-binding</keyword>
<dbReference type="InterPro" id="IPR017072">
    <property type="entry name" value="TF_Spt6"/>
</dbReference>
<dbReference type="Proteomes" id="UP001295684">
    <property type="component" value="Unassembled WGS sequence"/>
</dbReference>
<dbReference type="GO" id="GO:0008270">
    <property type="term" value="F:zinc ion binding"/>
    <property type="evidence" value="ECO:0007669"/>
    <property type="project" value="UniProtKB-KW"/>
</dbReference>
<feature type="region of interest" description="Disordered" evidence="2">
    <location>
        <begin position="1047"/>
        <end position="1114"/>
    </location>
</feature>
<dbReference type="SUPFAM" id="SSF57756">
    <property type="entry name" value="Retrovirus zinc finger-like domains"/>
    <property type="match status" value="1"/>
</dbReference>
<dbReference type="InterPro" id="IPR042066">
    <property type="entry name" value="Spt6_death-like"/>
</dbReference>
<dbReference type="Gene3D" id="3.30.420.140">
    <property type="entry name" value="YqgF/RNase H-like domain"/>
    <property type="match status" value="1"/>
</dbReference>
<evidence type="ECO:0000256" key="2">
    <source>
        <dbReference type="SAM" id="MobiDB-lite"/>
    </source>
</evidence>
<dbReference type="PANTHER" id="PTHR10145:SF6">
    <property type="entry name" value="TRANSCRIPTION ELONGATION FACTOR SPT6"/>
    <property type="match status" value="1"/>
</dbReference>
<keyword evidence="5" id="KW-1185">Reference proteome</keyword>
<dbReference type="GO" id="GO:0003676">
    <property type="term" value="F:nucleic acid binding"/>
    <property type="evidence" value="ECO:0007669"/>
    <property type="project" value="InterPro"/>
</dbReference>
<sequence length="1478" mass="170721">MIKQPKIALENVESLTIPLPKNLSLILGLQKTEKVGMKAKRITNYRELVLHQSSAKILIKGRNVARNTQRKPETKASSCVMLQLTFSEKSVLGRQEPKQRYKSSHPFKNLFEDSDTGNEIVSSKQIVMDQMLIKENDELTIRNFTPMQQFDDSEWKKEVAEVDIPERLYIRLKNRLKPSTKEIECEAKWIFRHKKHWESCDSKEKSIICSIQNVLTDFRMRYFDIPFITTYRYHLYENYLQRSEIYEIYELDLEWEHFRKTKESLLKRFAQVQDQIQGKEEIEHCIENSITTSDLHDISQYLTFRMNFMPTFQSVVTEGRDFNRKAYLLWIRENQIDKFAAGITMPPHKLLQNLREQKCANMIAAQTKKPSELARKYVCKRYPDVLNVLVNICSFIGDELASHPSMKRFVREKYLQGVQISTLPTAKGEMELNCFHPDYKIKRLKAVPLYKFKDETWLRILRAKERRLIQIVYDNNHILQKITDELSKFYQCSDSETPHQEEWRTFYSEIMECTIWKKMLPDLKRTTNQQLKEVATQYVISKVKEKLMKDYLMVPPFIHKSQPCSMISIIYDNEDKHVLNAVHVNKFGEYQKHQAYHYLMLPFANKNMPNSFEADIQKLKRFIVESRARLVIIPALGPESKFLKTLIQERIIDGPNTALFKENKPWVSYGDTKVSFLAAQSSSINDSSRVYPTEIRKGIFLARFKQSPLNETLRLCSQTEGESIQLLRLNFHEFQDCVPKAKLIESLRSTAIQCVNSIGLDLGQFLMNPNSYYCVPYISGLGDIKAAQFLQNCVLNYGKVALRSCKNILPPHVHYNAVGFINETRIKDFKKKGGYNVLDGTRIHPDFYQIGTKIAIIACNNKLSADNSVKKILKHPLGLRQVDLDQFNQCCKSTTGNNYNSTFYFIRDELECPFRDIRGSYQEYESNVNNQDRNTFFVLTGEDEDNFSEGLLFPCMITRCINSYVVMCKSLAKSNWSAFLHKDNTHPRLHNKMKPGTLITGRILQINYAKISVSISAMEETISEQEMLAQVPQTFQPHFKTDLLQDSPTALTSTPKPLQPPSPPLHSPLSPSNNPTFRTKNPKISSIKSSFQPHKNSHSKKQSTKSENFNWGGIENDSEIVTGLVRDGGAGQGEDESWTSGYKYPSHLAMDISLNPATENYKRNFKIQPNGFFYRGKVLKSIGEMTSSFERNFKSEAPRKCAKNQHKGASRKITKHDFESGFSKAHKNTNQGVSKHDSEWEADDNSTKNWLPSKDQFDVVVPQSSLNVDSCSWQTTSNDNKEEAAGWGEEPTKKEVNIKEEAGWSNDSSDDDWGSKKNPSNQLVNRNHFRGGRTKFREINNHGFRNQGTRRDKVCFNCGEIGHFARECPSRDFNNKRRGFRNGKTNRRNHSQKSWKMNTNKKPNTQENQTWSWNKQEASPQWTHSHTNQPSNPPKSPPPHTPPSITPSHNPHSALFSWASSTPKAPHHPLSPPQILHP</sequence>
<dbReference type="GO" id="GO:0008023">
    <property type="term" value="C:transcription elongation factor complex"/>
    <property type="evidence" value="ECO:0007669"/>
    <property type="project" value="TreeGrafter"/>
</dbReference>
<feature type="compositionally biased region" description="Basic residues" evidence="2">
    <location>
        <begin position="1200"/>
        <end position="1214"/>
    </location>
</feature>
<feature type="compositionally biased region" description="Polar residues" evidence="2">
    <location>
        <begin position="1394"/>
        <end position="1426"/>
    </location>
</feature>
<name>A0AAD1U6Y4_EUPCR</name>
<evidence type="ECO:0000256" key="1">
    <source>
        <dbReference type="PROSITE-ProRule" id="PRU00047"/>
    </source>
</evidence>
<dbReference type="Gene3D" id="1.10.10.2740">
    <property type="entry name" value="Spt6, Death-like domain"/>
    <property type="match status" value="1"/>
</dbReference>
<dbReference type="Pfam" id="PF14635">
    <property type="entry name" value="HHH_7"/>
    <property type="match status" value="1"/>
</dbReference>
<dbReference type="EMBL" id="CAMPGE010002888">
    <property type="protein sequence ID" value="CAI2361702.1"/>
    <property type="molecule type" value="Genomic_DNA"/>
</dbReference>
<feature type="compositionally biased region" description="Basic and acidic residues" evidence="2">
    <location>
        <begin position="1279"/>
        <end position="1302"/>
    </location>
</feature>
<dbReference type="SUPFAM" id="SSF158832">
    <property type="entry name" value="Tex N-terminal region-like"/>
    <property type="match status" value="1"/>
</dbReference>
<feature type="compositionally biased region" description="Polar residues" evidence="2">
    <location>
        <begin position="1077"/>
        <end position="1094"/>
    </location>
</feature>
<dbReference type="GO" id="GO:0140673">
    <property type="term" value="P:transcription elongation-coupled chromatin remodeling"/>
    <property type="evidence" value="ECO:0007669"/>
    <property type="project" value="InterPro"/>
</dbReference>
<dbReference type="Gene3D" id="4.10.60.10">
    <property type="entry name" value="Zinc finger, CCHC-type"/>
    <property type="match status" value="1"/>
</dbReference>
<dbReference type="InterPro" id="IPR036875">
    <property type="entry name" value="Znf_CCHC_sf"/>
</dbReference>
<dbReference type="Pfam" id="PF00098">
    <property type="entry name" value="zf-CCHC"/>
    <property type="match status" value="1"/>
</dbReference>
<dbReference type="InterPro" id="IPR049540">
    <property type="entry name" value="Spt6-like_S1"/>
</dbReference>
<accession>A0AAD1U6Y4</accession>
<feature type="compositionally biased region" description="Pro residues" evidence="2">
    <location>
        <begin position="1431"/>
        <end position="1445"/>
    </location>
</feature>
<dbReference type="InterPro" id="IPR032706">
    <property type="entry name" value="Spt6_HHH"/>
</dbReference>
<dbReference type="GO" id="GO:0034728">
    <property type="term" value="P:nucleosome organization"/>
    <property type="evidence" value="ECO:0007669"/>
    <property type="project" value="TreeGrafter"/>
</dbReference>
<keyword evidence="1" id="KW-0862">Zinc</keyword>
<dbReference type="Pfam" id="PF21710">
    <property type="entry name" value="Spt6_S1"/>
    <property type="match status" value="1"/>
</dbReference>
<protein>
    <recommendedName>
        <fullName evidence="3">CCHC-type domain-containing protein</fullName>
    </recommendedName>
</protein>
<feature type="region of interest" description="Disordered" evidence="2">
    <location>
        <begin position="1369"/>
        <end position="1478"/>
    </location>
</feature>
<dbReference type="InterPro" id="IPR037027">
    <property type="entry name" value="YqgF/RNaseH-like_dom_sf"/>
</dbReference>
<feature type="region of interest" description="Disordered" evidence="2">
    <location>
        <begin position="1199"/>
        <end position="1252"/>
    </location>
</feature>
<dbReference type="Gene3D" id="1.10.10.650">
    <property type="entry name" value="RuvA domain 2-like"/>
    <property type="match status" value="1"/>
</dbReference>
<dbReference type="Gene3D" id="1.10.150.850">
    <property type="entry name" value="Spt6, helix-hairpin-helix domain"/>
    <property type="match status" value="1"/>
</dbReference>
<feature type="compositionally biased region" description="Low complexity" evidence="2">
    <location>
        <begin position="1067"/>
        <end position="1076"/>
    </location>
</feature>
<feature type="region of interest" description="Disordered" evidence="2">
    <location>
        <begin position="1270"/>
        <end position="1332"/>
    </location>
</feature>
<evidence type="ECO:0000259" key="3">
    <source>
        <dbReference type="PROSITE" id="PS50158"/>
    </source>
</evidence>
<dbReference type="InterPro" id="IPR001878">
    <property type="entry name" value="Znf_CCHC"/>
</dbReference>